<accession>A0ABW4Y4F0</accession>
<dbReference type="RefSeq" id="WP_386023691.1">
    <property type="nucleotide sequence ID" value="NZ_JBHUHX010000007.1"/>
</dbReference>
<keyword evidence="3" id="KW-1185">Reference proteome</keyword>
<dbReference type="Proteomes" id="UP001597337">
    <property type="component" value="Unassembled WGS sequence"/>
</dbReference>
<gene>
    <name evidence="2" type="ORF">ACFSJC_04250</name>
</gene>
<feature type="compositionally biased region" description="Polar residues" evidence="1">
    <location>
        <begin position="257"/>
        <end position="270"/>
    </location>
</feature>
<sequence>MTMYSIGAAEVNERRQSDFAEFVSIVKGRSIISAADWGNERIELGLSGGAMIRFFGSPINHSEVNLIQTINPGELPPILISLGDMPQRVPLATVEKKLRGLRTLYAIFFLYHTDRLEELIHFVEENPDRDIEQSLLSEEDALHIESISYGSWVLAVWAKTKASYKAVSSVAGLAFDRGREAYLAKMEADTRLAHAKARREEIAASKDEFQLKKSQLDYMLKVSGQVKSPELRANLEAIMIDATRSLTTGDPDDSSSYKRLSNSTPPRSKP</sequence>
<evidence type="ECO:0000313" key="2">
    <source>
        <dbReference type="EMBL" id="MFD2111052.1"/>
    </source>
</evidence>
<name>A0ABW4Y4F0_9GAMM</name>
<evidence type="ECO:0000313" key="3">
    <source>
        <dbReference type="Proteomes" id="UP001597337"/>
    </source>
</evidence>
<evidence type="ECO:0000256" key="1">
    <source>
        <dbReference type="SAM" id="MobiDB-lite"/>
    </source>
</evidence>
<protein>
    <submittedName>
        <fullName evidence="2">Uncharacterized protein</fullName>
    </submittedName>
</protein>
<proteinExistence type="predicted"/>
<comment type="caution">
    <text evidence="2">The sequence shown here is derived from an EMBL/GenBank/DDBJ whole genome shotgun (WGS) entry which is preliminary data.</text>
</comment>
<feature type="region of interest" description="Disordered" evidence="1">
    <location>
        <begin position="245"/>
        <end position="270"/>
    </location>
</feature>
<dbReference type="EMBL" id="JBHUHX010000007">
    <property type="protein sequence ID" value="MFD2111052.1"/>
    <property type="molecule type" value="Genomic_DNA"/>
</dbReference>
<organism evidence="2 3">
    <name type="scientific">Thiorhodococcus fuscus</name>
    <dbReference type="NCBI Taxonomy" id="527200"/>
    <lineage>
        <taxon>Bacteria</taxon>
        <taxon>Pseudomonadati</taxon>
        <taxon>Pseudomonadota</taxon>
        <taxon>Gammaproteobacteria</taxon>
        <taxon>Chromatiales</taxon>
        <taxon>Chromatiaceae</taxon>
        <taxon>Thiorhodococcus</taxon>
    </lineage>
</organism>
<reference evidence="3" key="1">
    <citation type="journal article" date="2019" name="Int. J. Syst. Evol. Microbiol.">
        <title>The Global Catalogue of Microorganisms (GCM) 10K type strain sequencing project: providing services to taxonomists for standard genome sequencing and annotation.</title>
        <authorList>
            <consortium name="The Broad Institute Genomics Platform"/>
            <consortium name="The Broad Institute Genome Sequencing Center for Infectious Disease"/>
            <person name="Wu L."/>
            <person name="Ma J."/>
        </authorList>
    </citation>
    <scope>NUCLEOTIDE SEQUENCE [LARGE SCALE GENOMIC DNA]</scope>
    <source>
        <strain evidence="3">KACC 12597</strain>
    </source>
</reference>